<protein>
    <recommendedName>
        <fullName evidence="4">Integral membrane protein</fullName>
    </recommendedName>
</protein>
<organism evidence="2 3">
    <name type="scientific">Streptomyces camelliae</name>
    <dbReference type="NCBI Taxonomy" id="3004093"/>
    <lineage>
        <taxon>Bacteria</taxon>
        <taxon>Bacillati</taxon>
        <taxon>Actinomycetota</taxon>
        <taxon>Actinomycetes</taxon>
        <taxon>Kitasatosporales</taxon>
        <taxon>Streptomycetaceae</taxon>
        <taxon>Streptomyces</taxon>
    </lineage>
</organism>
<keyword evidence="1" id="KW-0472">Membrane</keyword>
<keyword evidence="1" id="KW-0812">Transmembrane</keyword>
<dbReference type="EMBL" id="CP115300">
    <property type="protein sequence ID" value="WBO68317.1"/>
    <property type="molecule type" value="Genomic_DNA"/>
</dbReference>
<feature type="transmembrane region" description="Helical" evidence="1">
    <location>
        <begin position="94"/>
        <end position="115"/>
    </location>
</feature>
<name>A0ABY7PD44_9ACTN</name>
<proteinExistence type="predicted"/>
<accession>A0ABY7PD44</accession>
<evidence type="ECO:0000256" key="1">
    <source>
        <dbReference type="SAM" id="Phobius"/>
    </source>
</evidence>
<feature type="transmembrane region" description="Helical" evidence="1">
    <location>
        <begin position="20"/>
        <end position="45"/>
    </location>
</feature>
<keyword evidence="3" id="KW-1185">Reference proteome</keyword>
<evidence type="ECO:0000313" key="2">
    <source>
        <dbReference type="EMBL" id="WBO68317.1"/>
    </source>
</evidence>
<dbReference type="RefSeq" id="WP_270085567.1">
    <property type="nucleotide sequence ID" value="NZ_CP115300.1"/>
</dbReference>
<evidence type="ECO:0000313" key="3">
    <source>
        <dbReference type="Proteomes" id="UP001212326"/>
    </source>
</evidence>
<sequence>MHAGVYGANASGASRWPTAYLIVAGVLTAAGALLNAGVFFISVFATDDCSPQNPAFRCTGTGILMMMGLPWLGLAAAAGAALAAAAWWHGGQVWWGLPAGALLYAAGLAATWSVMTSS</sequence>
<feature type="transmembrane region" description="Helical" evidence="1">
    <location>
        <begin position="66"/>
        <end position="88"/>
    </location>
</feature>
<dbReference type="Proteomes" id="UP001212326">
    <property type="component" value="Chromosome"/>
</dbReference>
<keyword evidence="1" id="KW-1133">Transmembrane helix</keyword>
<reference evidence="2 3" key="1">
    <citation type="submission" date="2022-12" db="EMBL/GenBank/DDBJ databases">
        <authorList>
            <person name="Mo P."/>
        </authorList>
    </citation>
    <scope>NUCLEOTIDE SEQUENCE [LARGE SCALE GENOMIC DNA]</scope>
    <source>
        <strain evidence="2 3">HUAS 2-6</strain>
    </source>
</reference>
<evidence type="ECO:0008006" key="4">
    <source>
        <dbReference type="Google" id="ProtNLM"/>
    </source>
</evidence>
<gene>
    <name evidence="2" type="ORF">O1G22_38635</name>
</gene>